<comment type="caution">
    <text evidence="9">The sequence shown here is derived from an EMBL/GenBank/DDBJ whole genome shotgun (WGS) entry which is preliminary data.</text>
</comment>
<dbReference type="Proteomes" id="UP000053958">
    <property type="component" value="Unassembled WGS sequence"/>
</dbReference>
<dbReference type="FunFam" id="3.10.50.40:FF:000025">
    <property type="entry name" value="Peptidylprolyl isomerase"/>
    <property type="match status" value="1"/>
</dbReference>
<accession>A0A0F4YWY9</accession>
<dbReference type="InterPro" id="IPR001179">
    <property type="entry name" value="PPIase_FKBP_dom"/>
</dbReference>
<evidence type="ECO:0000256" key="4">
    <source>
        <dbReference type="ARBA" id="ARBA00023235"/>
    </source>
</evidence>
<dbReference type="AlphaFoldDB" id="A0A0F4YWY9"/>
<dbReference type="Pfam" id="PF00254">
    <property type="entry name" value="FKBP_C"/>
    <property type="match status" value="1"/>
</dbReference>
<evidence type="ECO:0000259" key="8">
    <source>
        <dbReference type="PROSITE" id="PS50059"/>
    </source>
</evidence>
<dbReference type="EC" id="5.2.1.8" evidence="6"/>
<feature type="domain" description="PPIase FKBP-type" evidence="8">
    <location>
        <begin position="25"/>
        <end position="121"/>
    </location>
</feature>
<feature type="compositionally biased region" description="Basic and acidic residues" evidence="7">
    <location>
        <begin position="44"/>
        <end position="55"/>
    </location>
</feature>
<reference evidence="9 10" key="1">
    <citation type="submission" date="2015-04" db="EMBL/GenBank/DDBJ databases">
        <authorList>
            <person name="Heijne W.H."/>
            <person name="Fedorova N.D."/>
            <person name="Nierman W.C."/>
            <person name="Vollebregt A.W."/>
            <person name="Zhao Z."/>
            <person name="Wu L."/>
            <person name="Kumar M."/>
            <person name="Stam H."/>
            <person name="van den Berg M.A."/>
            <person name="Pel H.J."/>
        </authorList>
    </citation>
    <scope>NUCLEOTIDE SEQUENCE [LARGE SCALE GENOMIC DNA]</scope>
    <source>
        <strain evidence="9 10">CBS 393.64</strain>
    </source>
</reference>
<dbReference type="InterPro" id="IPR046357">
    <property type="entry name" value="PPIase_dom_sf"/>
</dbReference>
<dbReference type="GO" id="GO:0003755">
    <property type="term" value="F:peptidyl-prolyl cis-trans isomerase activity"/>
    <property type="evidence" value="ECO:0007669"/>
    <property type="project" value="UniProtKB-KW"/>
</dbReference>
<dbReference type="PANTHER" id="PTHR10516:SF443">
    <property type="entry name" value="FK506-BINDING PROTEIN 59-RELATED"/>
    <property type="match status" value="1"/>
</dbReference>
<feature type="region of interest" description="Disordered" evidence="7">
    <location>
        <begin position="1"/>
        <end position="22"/>
    </location>
</feature>
<organism evidence="9 10">
    <name type="scientific">Rasamsonia emersonii (strain ATCC 16479 / CBS 393.64 / IMI 116815)</name>
    <dbReference type="NCBI Taxonomy" id="1408163"/>
    <lineage>
        <taxon>Eukaryota</taxon>
        <taxon>Fungi</taxon>
        <taxon>Dikarya</taxon>
        <taxon>Ascomycota</taxon>
        <taxon>Pezizomycotina</taxon>
        <taxon>Eurotiomycetes</taxon>
        <taxon>Eurotiomycetidae</taxon>
        <taxon>Eurotiales</taxon>
        <taxon>Trichocomaceae</taxon>
        <taxon>Rasamsonia</taxon>
    </lineage>
</organism>
<sequence>MSVEEQGWAKTTLKPGNGEDFPRVGDQVRIAYTGWLRDPSNSADYEKGREFDSSRKRGPLQTEIGVGRVIKGWDEGVRAMSLGEKSILTINSRYAYGERGFPNVIPPNSDLVFEVELLGINNKSV</sequence>
<dbReference type="Gene3D" id="3.10.50.40">
    <property type="match status" value="1"/>
</dbReference>
<comment type="function">
    <text evidence="2">PPIases accelerate the folding of proteins. It catalyzes the cis-trans isomerization of proline imidic peptide bonds in oligopeptides.</text>
</comment>
<proteinExistence type="inferred from homology"/>
<feature type="region of interest" description="Disordered" evidence="7">
    <location>
        <begin position="38"/>
        <end position="58"/>
    </location>
</feature>
<dbReference type="GO" id="GO:0005737">
    <property type="term" value="C:cytoplasm"/>
    <property type="evidence" value="ECO:0007669"/>
    <property type="project" value="TreeGrafter"/>
</dbReference>
<dbReference type="InterPro" id="IPR050689">
    <property type="entry name" value="FKBP-type_PPIase"/>
</dbReference>
<dbReference type="PROSITE" id="PS50059">
    <property type="entry name" value="FKBP_PPIASE"/>
    <property type="match status" value="1"/>
</dbReference>
<evidence type="ECO:0000256" key="2">
    <source>
        <dbReference type="ARBA" id="ARBA00002388"/>
    </source>
</evidence>
<evidence type="ECO:0000256" key="7">
    <source>
        <dbReference type="SAM" id="MobiDB-lite"/>
    </source>
</evidence>
<dbReference type="GeneID" id="25316212"/>
<dbReference type="PANTHER" id="PTHR10516">
    <property type="entry name" value="PEPTIDYL-PROLYL CIS-TRANS ISOMERASE"/>
    <property type="match status" value="1"/>
</dbReference>
<comment type="similarity">
    <text evidence="5">Belongs to the FKBP-type PPIase family. FKBP1 subfamily.</text>
</comment>
<protein>
    <recommendedName>
        <fullName evidence="6">peptidylprolyl isomerase</fullName>
        <ecNumber evidence="6">5.2.1.8</ecNumber>
    </recommendedName>
</protein>
<dbReference type="EMBL" id="LASV01000157">
    <property type="protein sequence ID" value="KKA22123.1"/>
    <property type="molecule type" value="Genomic_DNA"/>
</dbReference>
<gene>
    <name evidence="9" type="ORF">T310_3863</name>
</gene>
<dbReference type="SUPFAM" id="SSF54534">
    <property type="entry name" value="FKBP-like"/>
    <property type="match status" value="1"/>
</dbReference>
<dbReference type="RefSeq" id="XP_013328735.1">
    <property type="nucleotide sequence ID" value="XM_013473281.1"/>
</dbReference>
<evidence type="ECO:0000256" key="3">
    <source>
        <dbReference type="ARBA" id="ARBA00023110"/>
    </source>
</evidence>
<evidence type="ECO:0000313" key="9">
    <source>
        <dbReference type="EMBL" id="KKA22123.1"/>
    </source>
</evidence>
<keyword evidence="3 6" id="KW-0697">Rotamase</keyword>
<evidence type="ECO:0000313" key="10">
    <source>
        <dbReference type="Proteomes" id="UP000053958"/>
    </source>
</evidence>
<comment type="catalytic activity">
    <reaction evidence="1 6">
        <text>[protein]-peptidylproline (omega=180) = [protein]-peptidylproline (omega=0)</text>
        <dbReference type="Rhea" id="RHEA:16237"/>
        <dbReference type="Rhea" id="RHEA-COMP:10747"/>
        <dbReference type="Rhea" id="RHEA-COMP:10748"/>
        <dbReference type="ChEBI" id="CHEBI:83833"/>
        <dbReference type="ChEBI" id="CHEBI:83834"/>
        <dbReference type="EC" id="5.2.1.8"/>
    </reaction>
</comment>
<evidence type="ECO:0000256" key="5">
    <source>
        <dbReference type="ARBA" id="ARBA00038106"/>
    </source>
</evidence>
<keyword evidence="4 6" id="KW-0413">Isomerase</keyword>
<name>A0A0F4YWY9_RASE3</name>
<dbReference type="OrthoDB" id="1902587at2759"/>
<evidence type="ECO:0000256" key="1">
    <source>
        <dbReference type="ARBA" id="ARBA00000971"/>
    </source>
</evidence>
<evidence type="ECO:0000256" key="6">
    <source>
        <dbReference type="PROSITE-ProRule" id="PRU00277"/>
    </source>
</evidence>
<keyword evidence="10" id="KW-1185">Reference proteome</keyword>
<dbReference type="STRING" id="1408163.A0A0F4YWY9"/>